<dbReference type="InterPro" id="IPR007384">
    <property type="entry name" value="UCP006257"/>
</dbReference>
<dbReference type="PANTHER" id="PTHR39586:SF1">
    <property type="entry name" value="CYTOPLASMIC PROTEIN"/>
    <property type="match status" value="1"/>
</dbReference>
<dbReference type="EMBL" id="UINC01104944">
    <property type="protein sequence ID" value="SVC68487.1"/>
    <property type="molecule type" value="Genomic_DNA"/>
</dbReference>
<dbReference type="Gene3D" id="1.20.1440.40">
    <property type="entry name" value="YqcC-like"/>
    <property type="match status" value="1"/>
</dbReference>
<protein>
    <recommendedName>
        <fullName evidence="1">YqcC-like domain-containing protein</fullName>
    </recommendedName>
</protein>
<evidence type="ECO:0000313" key="2">
    <source>
        <dbReference type="EMBL" id="SVC68487.1"/>
    </source>
</evidence>
<proteinExistence type="predicted"/>
<sequence>DTLKFEQWLQWIFLPTMKDTIEHFKPLPLQSAIFEYAEECLHKNDPSTGQLLRQLKRFDDLISIQAGVEKH</sequence>
<name>A0A382P6P1_9ZZZZ</name>
<dbReference type="GO" id="GO:0044010">
    <property type="term" value="P:single-species biofilm formation"/>
    <property type="evidence" value="ECO:0007669"/>
    <property type="project" value="TreeGrafter"/>
</dbReference>
<dbReference type="SUPFAM" id="SSF158452">
    <property type="entry name" value="YqcC-like"/>
    <property type="match status" value="1"/>
</dbReference>
<dbReference type="AlphaFoldDB" id="A0A382P6P1"/>
<reference evidence="2" key="1">
    <citation type="submission" date="2018-05" db="EMBL/GenBank/DDBJ databases">
        <authorList>
            <person name="Lanie J.A."/>
            <person name="Ng W.-L."/>
            <person name="Kazmierczak K.M."/>
            <person name="Andrzejewski T.M."/>
            <person name="Davidsen T.M."/>
            <person name="Wayne K.J."/>
            <person name="Tettelin H."/>
            <person name="Glass J.I."/>
            <person name="Rusch D."/>
            <person name="Podicherti R."/>
            <person name="Tsui H.-C.T."/>
            <person name="Winkler M.E."/>
        </authorList>
    </citation>
    <scope>NUCLEOTIDE SEQUENCE</scope>
</reference>
<dbReference type="Pfam" id="PF04287">
    <property type="entry name" value="DUF446"/>
    <property type="match status" value="1"/>
</dbReference>
<dbReference type="PANTHER" id="PTHR39586">
    <property type="entry name" value="CYTOPLASMIC PROTEIN-RELATED"/>
    <property type="match status" value="1"/>
</dbReference>
<dbReference type="InterPro" id="IPR023376">
    <property type="entry name" value="YqcC-like_dom"/>
</dbReference>
<dbReference type="InterPro" id="IPR036814">
    <property type="entry name" value="YqcC-like_sf"/>
</dbReference>
<organism evidence="2">
    <name type="scientific">marine metagenome</name>
    <dbReference type="NCBI Taxonomy" id="408172"/>
    <lineage>
        <taxon>unclassified sequences</taxon>
        <taxon>metagenomes</taxon>
        <taxon>ecological metagenomes</taxon>
    </lineage>
</organism>
<feature type="non-terminal residue" evidence="2">
    <location>
        <position position="1"/>
    </location>
</feature>
<accession>A0A382P6P1</accession>
<feature type="domain" description="YqcC-like" evidence="1">
    <location>
        <begin position="1"/>
        <end position="61"/>
    </location>
</feature>
<evidence type="ECO:0000259" key="1">
    <source>
        <dbReference type="Pfam" id="PF04287"/>
    </source>
</evidence>
<gene>
    <name evidence="2" type="ORF">METZ01_LOCUS321341</name>
</gene>